<organism evidence="4 5">
    <name type="scientific">Caballeronia calidae</name>
    <dbReference type="NCBI Taxonomy" id="1777139"/>
    <lineage>
        <taxon>Bacteria</taxon>
        <taxon>Pseudomonadati</taxon>
        <taxon>Pseudomonadota</taxon>
        <taxon>Betaproteobacteria</taxon>
        <taxon>Burkholderiales</taxon>
        <taxon>Burkholderiaceae</taxon>
        <taxon>Caballeronia</taxon>
    </lineage>
</organism>
<dbReference type="EMBL" id="FCOX02000006">
    <property type="protein sequence ID" value="SAK58969.1"/>
    <property type="molecule type" value="Genomic_DNA"/>
</dbReference>
<feature type="domain" description="Fimbrial-type adhesion" evidence="3">
    <location>
        <begin position="235"/>
        <end position="378"/>
    </location>
</feature>
<feature type="signal peptide" evidence="2">
    <location>
        <begin position="1"/>
        <end position="48"/>
    </location>
</feature>
<gene>
    <name evidence="4" type="ORF">AWB78_01802</name>
</gene>
<dbReference type="RefSeq" id="WP_062604176.1">
    <property type="nucleotide sequence ID" value="NZ_FCOX02000006.1"/>
</dbReference>
<sequence length="378" mass="38529">MANADDARRNLMKLSNMNPLKLLFPALARCLALFFSLLLLAGAPAAHATSSCKANYSSWTLNLPSSVAVARDLPNGSLLTNWVSTPATTNYWTCTVTSASGTGSDFWPAGIASTSPSGYTVTYNGISVSVYATNVAGVGIAMAGRVYANGCGWWPWKDMPNLGGQCNTNGTVTNGGQLSVALVKIGNIAPGTVSGMVSQAYSSEGAPIGHSTDNAAAGIQSFSITPVSVTTLTCQTPNMNINMGTHGPMDMPGVGSLSPNPASFNLQFNNCPSGSLVSGTSAGLLSSVQYRIDPGNGTVSGFSNVAALSGSPAAGGVGIQLFDSTGAVFPLGVNKALSGFNPGVAQSYSVPMTARYYRTGTVTPGPGNATMTLTVTYD</sequence>
<dbReference type="InterPro" id="IPR050263">
    <property type="entry name" value="Bact_Fimbrial_Adh_Pro"/>
</dbReference>
<evidence type="ECO:0000313" key="5">
    <source>
        <dbReference type="Proteomes" id="UP000071859"/>
    </source>
</evidence>
<reference evidence="4" key="1">
    <citation type="submission" date="2016-01" db="EMBL/GenBank/DDBJ databases">
        <authorList>
            <person name="Peeters C."/>
        </authorList>
    </citation>
    <scope>NUCLEOTIDE SEQUENCE</scope>
    <source>
        <strain evidence="4">LMG 29321</strain>
    </source>
</reference>
<dbReference type="Pfam" id="PF00419">
    <property type="entry name" value="Fimbrial"/>
    <property type="match status" value="1"/>
</dbReference>
<feature type="chain" id="PRO_5007620672" evidence="2">
    <location>
        <begin position="49"/>
        <end position="378"/>
    </location>
</feature>
<evidence type="ECO:0000256" key="1">
    <source>
        <dbReference type="ARBA" id="ARBA00022729"/>
    </source>
</evidence>
<dbReference type="GO" id="GO:0043709">
    <property type="term" value="P:cell adhesion involved in single-species biofilm formation"/>
    <property type="evidence" value="ECO:0007669"/>
    <property type="project" value="TreeGrafter"/>
</dbReference>
<dbReference type="Gene3D" id="2.60.40.1090">
    <property type="entry name" value="Fimbrial-type adhesion domain"/>
    <property type="match status" value="1"/>
</dbReference>
<evidence type="ECO:0000259" key="3">
    <source>
        <dbReference type="Pfam" id="PF00419"/>
    </source>
</evidence>
<dbReference type="InterPro" id="IPR008966">
    <property type="entry name" value="Adhesion_dom_sf"/>
</dbReference>
<comment type="caution">
    <text evidence="4">The sequence shown here is derived from an EMBL/GenBank/DDBJ whole genome shotgun (WGS) entry which is preliminary data.</text>
</comment>
<dbReference type="PANTHER" id="PTHR33420:SF3">
    <property type="entry name" value="FIMBRIAL SUBUNIT ELFA"/>
    <property type="match status" value="1"/>
</dbReference>
<proteinExistence type="predicted"/>
<dbReference type="InterPro" id="IPR000259">
    <property type="entry name" value="Adhesion_dom_fimbrial"/>
</dbReference>
<dbReference type="InterPro" id="IPR036937">
    <property type="entry name" value="Adhesion_dom_fimbrial_sf"/>
</dbReference>
<dbReference type="Gene3D" id="2.60.40.3310">
    <property type="match status" value="1"/>
</dbReference>
<evidence type="ECO:0000256" key="2">
    <source>
        <dbReference type="SAM" id="SignalP"/>
    </source>
</evidence>
<dbReference type="AlphaFoldDB" id="A0A158AMK8"/>
<dbReference type="Proteomes" id="UP000071859">
    <property type="component" value="Unassembled WGS sequence"/>
</dbReference>
<keyword evidence="5" id="KW-1185">Reference proteome</keyword>
<dbReference type="GO" id="GO:0009289">
    <property type="term" value="C:pilus"/>
    <property type="evidence" value="ECO:0007669"/>
    <property type="project" value="InterPro"/>
</dbReference>
<evidence type="ECO:0000313" key="4">
    <source>
        <dbReference type="EMBL" id="SAK58969.1"/>
    </source>
</evidence>
<accession>A0A158AMK8</accession>
<dbReference type="SUPFAM" id="SSF49401">
    <property type="entry name" value="Bacterial adhesins"/>
    <property type="match status" value="1"/>
</dbReference>
<protein>
    <submittedName>
        <fullName evidence="4">Fimbrial protein</fullName>
    </submittedName>
</protein>
<name>A0A158AMK8_9BURK</name>
<keyword evidence="1 2" id="KW-0732">Signal</keyword>
<dbReference type="PANTHER" id="PTHR33420">
    <property type="entry name" value="FIMBRIAL SUBUNIT ELFA-RELATED"/>
    <property type="match status" value="1"/>
</dbReference>